<evidence type="ECO:0000313" key="2">
    <source>
        <dbReference type="EMBL" id="CAD8812366.1"/>
    </source>
</evidence>
<dbReference type="SUPFAM" id="SSF50978">
    <property type="entry name" value="WD40 repeat-like"/>
    <property type="match status" value="1"/>
</dbReference>
<evidence type="ECO:0000313" key="1">
    <source>
        <dbReference type="EMBL" id="CAD8812365.1"/>
    </source>
</evidence>
<reference evidence="2" key="1">
    <citation type="submission" date="2021-01" db="EMBL/GenBank/DDBJ databases">
        <authorList>
            <person name="Corre E."/>
            <person name="Pelletier E."/>
            <person name="Niang G."/>
            <person name="Scheremetjew M."/>
            <person name="Finn R."/>
            <person name="Kale V."/>
            <person name="Holt S."/>
            <person name="Cochrane G."/>
            <person name="Meng A."/>
            <person name="Brown T."/>
            <person name="Cohen L."/>
        </authorList>
    </citation>
    <scope>NUCLEOTIDE SEQUENCE</scope>
    <source>
        <strain evidence="2">Clade-D-RCC1621</strain>
    </source>
</reference>
<dbReference type="EMBL" id="HBFO01005001">
    <property type="protein sequence ID" value="CAD8812366.1"/>
    <property type="molecule type" value="Transcribed_RNA"/>
</dbReference>
<organism evidence="2">
    <name type="scientific">Ostreococcus mediterraneus</name>
    <dbReference type="NCBI Taxonomy" id="1486918"/>
    <lineage>
        <taxon>Eukaryota</taxon>
        <taxon>Viridiplantae</taxon>
        <taxon>Chlorophyta</taxon>
        <taxon>Mamiellophyceae</taxon>
        <taxon>Mamiellales</taxon>
        <taxon>Bathycoccaceae</taxon>
        <taxon>Ostreococcus</taxon>
    </lineage>
</organism>
<dbReference type="AlphaFoldDB" id="A0A6T5Z6J0"/>
<accession>A0A6T5Z6J0</accession>
<name>A0A6T5Z6J0_9CHLO</name>
<proteinExistence type="predicted"/>
<sequence length="695" mass="78601">MVSTSWVHCDSNANVTSEIFALNSTDGSYARTLLRTKSTPLIEVCDHGQLVLARIECHGFGSVFGIKWVDSGKTLLCLFNDGTILEYCSMLRTTKRAYRIPVRSITTGACVITNSGVVLVADAHILFFMRHVRKVRSQCISIPKALNCLAVSKAHTGSCYLATSESILLFSRLRKACRLLLNILAIEACPAGNLVIVITANHMLSVFSSDLENCIFSSSVSISGFRCMLWNTPKVLRIICDRAVYLLTVIGEYTLLDLNCTLESPSSLLSALLDWKYGALEAFSGLKKESTTIVSTNTTGVATASHFLTRACEHVSSREHEFVFADVPHQRSVRQWAEHAEAPGCLRQYLFRFAAHLLPQKHMRLEDLANYRVALSTFLVRNGRPYAALKVSPDAFRRVIMLDWLEGVLCRRSAHIPTNSFKLLIEHIKKVPGVDVSQLCDGVPDKELCDCLTWCEIINLEPRMQKKVDFALKTHSLEMLATALPSMLDTDQLHKVARASFAPGGFLFTKTYAFTPVLARYVSHIWSSNSTTQEKKQDRDILEEVVKFTLDSRKIQPKFLNGRNAILRLLSLKLHQARPEETGIEGRDFVLRGTRDHVRKWMSHRPVRISRHELRLVRAFDWNDFALDVVQIEKLAQERVYDELSHYVVRFETVKEVSYLYEVLDAFNVSANTVLEIQSSLRARFRKDSKFSLIM</sequence>
<dbReference type="EMBL" id="HBFO01005000">
    <property type="protein sequence ID" value="CAD8812365.1"/>
    <property type="molecule type" value="Transcribed_RNA"/>
</dbReference>
<dbReference type="InterPro" id="IPR036322">
    <property type="entry name" value="WD40_repeat_dom_sf"/>
</dbReference>
<protein>
    <submittedName>
        <fullName evidence="2">Uncharacterized protein</fullName>
    </submittedName>
</protein>
<gene>
    <name evidence="1" type="ORF">OMED0930_LOCUS3459</name>
    <name evidence="2" type="ORF">OMED0930_LOCUS3460</name>
</gene>